<accession>A0ABV6IZP2</accession>
<dbReference type="PANTHER" id="PTHR23526:SF2">
    <property type="entry name" value="MAJOR FACILITATOR SUPERFAMILY (MFS) PROFILE DOMAIN-CONTAINING PROTEIN"/>
    <property type="match status" value="1"/>
</dbReference>
<dbReference type="InterPro" id="IPR036259">
    <property type="entry name" value="MFS_trans_sf"/>
</dbReference>
<dbReference type="PANTHER" id="PTHR23526">
    <property type="entry name" value="INTEGRAL MEMBRANE TRANSPORT PROTEIN-RELATED"/>
    <property type="match status" value="1"/>
</dbReference>
<dbReference type="EMBL" id="JBHLVZ010000091">
    <property type="protein sequence ID" value="MFC0389105.1"/>
    <property type="molecule type" value="Genomic_DNA"/>
</dbReference>
<evidence type="ECO:0000313" key="6">
    <source>
        <dbReference type="Proteomes" id="UP001589789"/>
    </source>
</evidence>
<gene>
    <name evidence="5" type="ORF">ACFFIC_26670</name>
</gene>
<evidence type="ECO:0000256" key="1">
    <source>
        <dbReference type="ARBA" id="ARBA00022692"/>
    </source>
</evidence>
<comment type="caution">
    <text evidence="5">The sequence shown here is derived from an EMBL/GenBank/DDBJ whole genome shotgun (WGS) entry which is preliminary data.</text>
</comment>
<feature type="transmembrane region" description="Helical" evidence="4">
    <location>
        <begin position="202"/>
        <end position="227"/>
    </location>
</feature>
<dbReference type="Proteomes" id="UP001589789">
    <property type="component" value="Unassembled WGS sequence"/>
</dbReference>
<feature type="transmembrane region" description="Helical" evidence="4">
    <location>
        <begin position="37"/>
        <end position="56"/>
    </location>
</feature>
<dbReference type="InterPro" id="IPR052528">
    <property type="entry name" value="Sugar_transport-like"/>
</dbReference>
<feature type="transmembrane region" description="Helical" evidence="4">
    <location>
        <begin position="291"/>
        <end position="312"/>
    </location>
</feature>
<dbReference type="Gene3D" id="1.20.1250.20">
    <property type="entry name" value="MFS general substrate transporter like domains"/>
    <property type="match status" value="2"/>
</dbReference>
<proteinExistence type="predicted"/>
<dbReference type="InterPro" id="IPR011701">
    <property type="entry name" value="MFS"/>
</dbReference>
<evidence type="ECO:0000313" key="5">
    <source>
        <dbReference type="EMBL" id="MFC0389105.1"/>
    </source>
</evidence>
<feature type="transmembrane region" description="Helical" evidence="4">
    <location>
        <begin position="94"/>
        <end position="114"/>
    </location>
</feature>
<keyword evidence="2 4" id="KW-1133">Transmembrane helix</keyword>
<keyword evidence="6" id="KW-1185">Reference proteome</keyword>
<protein>
    <submittedName>
        <fullName evidence="5">MFS transporter</fullName>
    </submittedName>
</protein>
<feature type="transmembrane region" description="Helical" evidence="4">
    <location>
        <begin position="351"/>
        <end position="367"/>
    </location>
</feature>
<feature type="transmembrane region" description="Helical" evidence="4">
    <location>
        <begin position="159"/>
        <end position="181"/>
    </location>
</feature>
<sequence>MPGPSPFRLLTLHYACFQLSVALAGGFVGAYLMKLGFSLPVALLAYAALLTARFGLRLFSLGVVRRLGYRRAMMAGAALCALQFLPLIRADEPLWLAGWLLLVSVAESLYWPLYHSAAAVIGGGASRGRELGLRTAIGSLIGIVGPVAGGLLLEHLGAAVDFGIAGCLVLLSMLPLLRIGAIPAGPVPGIRDSLRGIDRTGIAAFAADGWISSSLSLAWPMVLFTALGSHFEAFGLANAAAGLVGAVAGITCGRAIDRGQRERYLLLVCAALVLGFALRACASWSPAAAALAHASGAAVAGLYVPLLMSVIYDRAKGSGAAYRFHFAAEAGWDAGAAIGCVAAGLVAWASAVPSLAVLPGVLGVIVFHRCARGQSSAAAPTLGVPA</sequence>
<feature type="transmembrane region" description="Helical" evidence="4">
    <location>
        <begin position="264"/>
        <end position="285"/>
    </location>
</feature>
<dbReference type="SUPFAM" id="SSF103473">
    <property type="entry name" value="MFS general substrate transporter"/>
    <property type="match status" value="2"/>
</dbReference>
<name>A0ABV6IZP2_9PROT</name>
<keyword evidence="3 4" id="KW-0472">Membrane</keyword>
<dbReference type="Pfam" id="PF07690">
    <property type="entry name" value="MFS_1"/>
    <property type="match status" value="1"/>
</dbReference>
<evidence type="ECO:0000256" key="4">
    <source>
        <dbReference type="SAM" id="Phobius"/>
    </source>
</evidence>
<feature type="transmembrane region" description="Helical" evidence="4">
    <location>
        <begin position="233"/>
        <end position="252"/>
    </location>
</feature>
<feature type="transmembrane region" description="Helical" evidence="4">
    <location>
        <begin position="135"/>
        <end position="153"/>
    </location>
</feature>
<evidence type="ECO:0000256" key="3">
    <source>
        <dbReference type="ARBA" id="ARBA00023136"/>
    </source>
</evidence>
<dbReference type="RefSeq" id="WP_377056163.1">
    <property type="nucleotide sequence ID" value="NZ_JBHLVZ010000091.1"/>
</dbReference>
<organism evidence="5 6">
    <name type="scientific">Muricoccus vinaceus</name>
    <dbReference type="NCBI Taxonomy" id="424704"/>
    <lineage>
        <taxon>Bacteria</taxon>
        <taxon>Pseudomonadati</taxon>
        <taxon>Pseudomonadota</taxon>
        <taxon>Alphaproteobacteria</taxon>
        <taxon>Acetobacterales</taxon>
        <taxon>Roseomonadaceae</taxon>
        <taxon>Muricoccus</taxon>
    </lineage>
</organism>
<reference evidence="5 6" key="1">
    <citation type="submission" date="2024-09" db="EMBL/GenBank/DDBJ databases">
        <authorList>
            <person name="Sun Q."/>
            <person name="Mori K."/>
        </authorList>
    </citation>
    <scope>NUCLEOTIDE SEQUENCE [LARGE SCALE GENOMIC DNA]</scope>
    <source>
        <strain evidence="5 6">CCM 7468</strain>
    </source>
</reference>
<evidence type="ECO:0000256" key="2">
    <source>
        <dbReference type="ARBA" id="ARBA00022989"/>
    </source>
</evidence>
<keyword evidence="1 4" id="KW-0812">Transmembrane</keyword>
<feature type="transmembrane region" description="Helical" evidence="4">
    <location>
        <begin position="12"/>
        <end position="31"/>
    </location>
</feature>